<evidence type="ECO:0000256" key="2">
    <source>
        <dbReference type="ARBA" id="ARBA00023002"/>
    </source>
</evidence>
<gene>
    <name evidence="5" type="ORF">JYU14_04450</name>
</gene>
<evidence type="ECO:0000259" key="4">
    <source>
        <dbReference type="Pfam" id="PF00676"/>
    </source>
</evidence>
<dbReference type="InterPro" id="IPR001017">
    <property type="entry name" value="DH_E1"/>
</dbReference>
<evidence type="ECO:0000313" key="6">
    <source>
        <dbReference type="Proteomes" id="UP000722121"/>
    </source>
</evidence>
<evidence type="ECO:0000256" key="3">
    <source>
        <dbReference type="ARBA" id="ARBA00023052"/>
    </source>
</evidence>
<keyword evidence="3" id="KW-0786">Thiamine pyrophosphate</keyword>
<dbReference type="PANTHER" id="PTHR11516">
    <property type="entry name" value="PYRUVATE DEHYDROGENASE E1 COMPONENT, ALPHA SUBUNIT BACTERIAL AND ORGANELLAR"/>
    <property type="match status" value="1"/>
</dbReference>
<evidence type="ECO:0000256" key="1">
    <source>
        <dbReference type="ARBA" id="ARBA00001964"/>
    </source>
</evidence>
<organism evidence="5 6">
    <name type="scientific">Simkania negevensis</name>
    <dbReference type="NCBI Taxonomy" id="83561"/>
    <lineage>
        <taxon>Bacteria</taxon>
        <taxon>Pseudomonadati</taxon>
        <taxon>Chlamydiota</taxon>
        <taxon>Chlamydiia</taxon>
        <taxon>Parachlamydiales</taxon>
        <taxon>Simkaniaceae</taxon>
        <taxon>Simkania</taxon>
    </lineage>
</organism>
<protein>
    <submittedName>
        <fullName evidence="5">Pyruvate dehydrogenase (Acetyl-transferring) E1 component subunit alpha</fullName>
    </submittedName>
</protein>
<keyword evidence="6" id="KW-1185">Reference proteome</keyword>
<dbReference type="SUPFAM" id="SSF52518">
    <property type="entry name" value="Thiamin diphosphate-binding fold (THDP-binding)"/>
    <property type="match status" value="1"/>
</dbReference>
<keyword evidence="5" id="KW-0670">Pyruvate</keyword>
<dbReference type="InterPro" id="IPR029061">
    <property type="entry name" value="THDP-binding"/>
</dbReference>
<feature type="domain" description="Dehydrogenase E1 component" evidence="4">
    <location>
        <begin position="38"/>
        <end position="334"/>
    </location>
</feature>
<comment type="caution">
    <text evidence="5">The sequence shown here is derived from an EMBL/GenBank/DDBJ whole genome shotgun (WGS) entry which is preliminary data.</text>
</comment>
<reference evidence="5 6" key="1">
    <citation type="submission" date="2021-02" db="EMBL/GenBank/DDBJ databases">
        <title>Activity-based single-cell genomes from oceanic crustal fluid captures similar information to metagenomic and metatranscriptomic surveys with orders of magnitude less sampling.</title>
        <authorList>
            <person name="D'Angelo T.S."/>
            <person name="Orcutt B.N."/>
        </authorList>
    </citation>
    <scope>NUCLEOTIDE SEQUENCE [LARGE SCALE GENOMIC DNA]</scope>
    <source>
        <strain evidence="5">AH-315-G07</strain>
    </source>
</reference>
<dbReference type="Proteomes" id="UP000722121">
    <property type="component" value="Unassembled WGS sequence"/>
</dbReference>
<keyword evidence="2" id="KW-0560">Oxidoreductase</keyword>
<dbReference type="PANTHER" id="PTHR11516:SF60">
    <property type="entry name" value="PYRUVATE DEHYDROGENASE E1 COMPONENT SUBUNIT ALPHA"/>
    <property type="match status" value="1"/>
</dbReference>
<dbReference type="EMBL" id="JAFITR010000108">
    <property type="protein sequence ID" value="MBN4067314.1"/>
    <property type="molecule type" value="Genomic_DNA"/>
</dbReference>
<sequence length="344" mass="38001">MAKSSKRALGKTTPFFSYDKKAVLEAVGKKRLLHNLRQMLLIRHFEVRGESAYQQGKVGGFYHSYMGQEAIQVAAVEAMGVDNWWATSYRCHALALLLDVPPNELMAELYGKATGNAMGRGGSMHFFASNLLGGGGIVGGQIPLATGAGFAIKYRKEKGKVSVCFLGDGAVAQGSFHESLNIAALWSLPVVYVVEENMWGMGTATKRAIAADHISKDHAMAYGIDYYDFDGMDYFCCYAGFKEVFDKVEKRGRPVLIGCHTQRFRGHSISDPALYRPKEELKELICGDPITLLRETLMAEDLLTKEQYSAMDKEEKESVLSAMKYAEESPFPDPATLEEDVFAP</sequence>
<dbReference type="CDD" id="cd02000">
    <property type="entry name" value="TPP_E1_PDC_ADC_BCADC"/>
    <property type="match status" value="1"/>
</dbReference>
<dbReference type="InterPro" id="IPR050642">
    <property type="entry name" value="PDH_E1_Alpha_Subunit"/>
</dbReference>
<comment type="cofactor">
    <cofactor evidence="1">
        <name>thiamine diphosphate</name>
        <dbReference type="ChEBI" id="CHEBI:58937"/>
    </cofactor>
</comment>
<evidence type="ECO:0000313" key="5">
    <source>
        <dbReference type="EMBL" id="MBN4067314.1"/>
    </source>
</evidence>
<proteinExistence type="predicted"/>
<dbReference type="Gene3D" id="3.40.50.970">
    <property type="match status" value="1"/>
</dbReference>
<accession>A0ABS3ASX7</accession>
<name>A0ABS3ASX7_9BACT</name>
<dbReference type="Pfam" id="PF00676">
    <property type="entry name" value="E1_dh"/>
    <property type="match status" value="1"/>
</dbReference>